<gene>
    <name evidence="17" type="ORF">ZEAMMB73_Zm00001d009248</name>
</gene>
<feature type="compositionally biased region" description="Polar residues" evidence="14">
    <location>
        <begin position="7"/>
        <end position="24"/>
    </location>
</feature>
<protein>
    <submittedName>
        <fullName evidence="17">Respiratory burst oxidase homolog protein B</fullName>
    </submittedName>
</protein>
<keyword evidence="6" id="KW-0479">Metal-binding</keyword>
<keyword evidence="13" id="KW-0175">Coiled coil</keyword>
<keyword evidence="7" id="KW-0274">FAD</keyword>
<dbReference type="EMBL" id="CM000784">
    <property type="protein sequence ID" value="AQK91557.1"/>
    <property type="molecule type" value="Genomic_DNA"/>
</dbReference>
<dbReference type="Pfam" id="PF01794">
    <property type="entry name" value="Ferric_reduct"/>
    <property type="match status" value="1"/>
</dbReference>
<dbReference type="FunFam" id="1.10.238.10:FF:000049">
    <property type="entry name" value="Respiratory burst oxidase homolog A"/>
    <property type="match status" value="1"/>
</dbReference>
<evidence type="ECO:0000256" key="9">
    <source>
        <dbReference type="ARBA" id="ARBA00022857"/>
    </source>
</evidence>
<name>A0A1D6FID1_MAIZE</name>
<dbReference type="GO" id="GO:0005509">
    <property type="term" value="F:calcium ion binding"/>
    <property type="evidence" value="ECO:0007669"/>
    <property type="project" value="InterPro"/>
</dbReference>
<evidence type="ECO:0000256" key="1">
    <source>
        <dbReference type="ARBA" id="ARBA00004141"/>
    </source>
</evidence>
<dbReference type="PROSITE" id="PS50222">
    <property type="entry name" value="EF_HAND_2"/>
    <property type="match status" value="2"/>
</dbReference>
<dbReference type="InterPro" id="IPR013623">
    <property type="entry name" value="NADPH_Ox"/>
</dbReference>
<dbReference type="InterPro" id="IPR013130">
    <property type="entry name" value="Fe3_Rdtase_TM_dom"/>
</dbReference>
<dbReference type="PROSITE" id="PS00018">
    <property type="entry name" value="EF_HAND_1"/>
    <property type="match status" value="1"/>
</dbReference>
<organism evidence="17">
    <name type="scientific">Zea mays</name>
    <name type="common">Maize</name>
    <dbReference type="NCBI Taxonomy" id="4577"/>
    <lineage>
        <taxon>Eukaryota</taxon>
        <taxon>Viridiplantae</taxon>
        <taxon>Streptophyta</taxon>
        <taxon>Embryophyta</taxon>
        <taxon>Tracheophyta</taxon>
        <taxon>Spermatophyta</taxon>
        <taxon>Magnoliopsida</taxon>
        <taxon>Liliopsida</taxon>
        <taxon>Poales</taxon>
        <taxon>Poaceae</taxon>
        <taxon>PACMAD clade</taxon>
        <taxon>Panicoideae</taxon>
        <taxon>Andropogonodae</taxon>
        <taxon>Andropogoneae</taxon>
        <taxon>Tripsacinae</taxon>
        <taxon>Zea</taxon>
    </lineage>
</organism>
<dbReference type="ExpressionAtlas" id="A0A1D6FID1">
    <property type="expression patterns" value="baseline and differential"/>
</dbReference>
<comment type="subcellular location">
    <subcellularLocation>
        <location evidence="1">Membrane</location>
        <topology evidence="1">Multi-pass membrane protein</topology>
    </subcellularLocation>
</comment>
<evidence type="ECO:0000256" key="8">
    <source>
        <dbReference type="ARBA" id="ARBA00022837"/>
    </source>
</evidence>
<accession>A0A1D6FID1</accession>
<evidence type="ECO:0000256" key="2">
    <source>
        <dbReference type="ARBA" id="ARBA00007975"/>
    </source>
</evidence>
<evidence type="ECO:0000256" key="4">
    <source>
        <dbReference type="ARBA" id="ARBA00022630"/>
    </source>
</evidence>
<dbReference type="CDD" id="cd00051">
    <property type="entry name" value="EFh"/>
    <property type="match status" value="2"/>
</dbReference>
<keyword evidence="10 15" id="KW-1133">Transmembrane helix</keyword>
<feature type="compositionally biased region" description="Low complexity" evidence="14">
    <location>
        <begin position="82"/>
        <end position="96"/>
    </location>
</feature>
<dbReference type="InterPro" id="IPR050369">
    <property type="entry name" value="RBOH/FRE"/>
</dbReference>
<dbReference type="Gene3D" id="1.10.238.10">
    <property type="entry name" value="EF-hand"/>
    <property type="match status" value="1"/>
</dbReference>
<evidence type="ECO:0000256" key="12">
    <source>
        <dbReference type="ARBA" id="ARBA00023136"/>
    </source>
</evidence>
<evidence type="ECO:0000259" key="16">
    <source>
        <dbReference type="PROSITE" id="PS50222"/>
    </source>
</evidence>
<evidence type="ECO:0000256" key="3">
    <source>
        <dbReference type="ARBA" id="ARBA00022559"/>
    </source>
</evidence>
<evidence type="ECO:0000313" key="17">
    <source>
        <dbReference type="EMBL" id="AQK91557.1"/>
    </source>
</evidence>
<evidence type="ECO:0000256" key="10">
    <source>
        <dbReference type="ARBA" id="ARBA00022989"/>
    </source>
</evidence>
<evidence type="ECO:0000256" key="14">
    <source>
        <dbReference type="SAM" id="MobiDB-lite"/>
    </source>
</evidence>
<dbReference type="InterPro" id="IPR011992">
    <property type="entry name" value="EF-hand-dom_pair"/>
</dbReference>
<dbReference type="PANTHER" id="PTHR11972:SF64">
    <property type="entry name" value="RESPIRATORY BURST OXIDASE HOMOLOG PROTEIN B"/>
    <property type="match status" value="1"/>
</dbReference>
<keyword evidence="9" id="KW-0521">NADP</keyword>
<dbReference type="Pfam" id="PF08414">
    <property type="entry name" value="NADPH_Ox"/>
    <property type="match status" value="1"/>
</dbReference>
<proteinExistence type="inferred from homology"/>
<dbReference type="SMART" id="SM00054">
    <property type="entry name" value="EFh"/>
    <property type="match status" value="2"/>
</dbReference>
<feature type="region of interest" description="Disordered" evidence="14">
    <location>
        <begin position="1"/>
        <end position="34"/>
    </location>
</feature>
<keyword evidence="12 15" id="KW-0472">Membrane</keyword>
<dbReference type="EMBL" id="CM000784">
    <property type="protein sequence ID" value="AQK91559.1"/>
    <property type="molecule type" value="Genomic_DNA"/>
</dbReference>
<dbReference type="PANTHER" id="PTHR11972">
    <property type="entry name" value="NADPH OXIDASE"/>
    <property type="match status" value="1"/>
</dbReference>
<reference evidence="17" key="1">
    <citation type="submission" date="2015-12" db="EMBL/GenBank/DDBJ databases">
        <title>Update maize B73 reference genome by single molecule sequencing technologies.</title>
        <authorList>
            <consortium name="Maize Genome Sequencing Project"/>
            <person name="Ware D."/>
        </authorList>
    </citation>
    <scope>NUCLEOTIDE SEQUENCE</scope>
    <source>
        <tissue evidence="17">Seedling</tissue>
    </source>
</reference>
<evidence type="ECO:0000256" key="5">
    <source>
        <dbReference type="ARBA" id="ARBA00022692"/>
    </source>
</evidence>
<comment type="similarity">
    <text evidence="2">Belongs to the RBOH (TC 5.B.1.3) family.</text>
</comment>
<feature type="coiled-coil region" evidence="13">
    <location>
        <begin position="253"/>
        <end position="280"/>
    </location>
</feature>
<evidence type="ECO:0000256" key="6">
    <source>
        <dbReference type="ARBA" id="ARBA00022723"/>
    </source>
</evidence>
<keyword evidence="5 15" id="KW-0812">Transmembrane</keyword>
<evidence type="ECO:0000256" key="15">
    <source>
        <dbReference type="SAM" id="Phobius"/>
    </source>
</evidence>
<dbReference type="InterPro" id="IPR002048">
    <property type="entry name" value="EF_hand_dom"/>
</dbReference>
<keyword evidence="8" id="KW-0106">Calcium</keyword>
<keyword evidence="3" id="KW-0575">Peroxidase</keyword>
<feature type="transmembrane region" description="Helical" evidence="15">
    <location>
        <begin position="348"/>
        <end position="367"/>
    </location>
</feature>
<keyword evidence="11" id="KW-0560">Oxidoreductase</keyword>
<feature type="domain" description="EF-hand" evidence="16">
    <location>
        <begin position="266"/>
        <end position="301"/>
    </location>
</feature>
<feature type="transmembrane region" description="Helical" evidence="15">
    <location>
        <begin position="529"/>
        <end position="553"/>
    </location>
</feature>
<sequence length="608" mass="68953">MAATEAATDTGSSRRSQDDTTTLVPHSGNLGEPIQKGVKTTRFKDDDEVVEITIVQRDSVAIEDVRVVDDGGSGHSNGFDGLSLVSPSSSRSGKLSSKIRQVKNGLKMKNSSTKAPQTQLGKNMRKRLDRSKSGAAVALKGLQFVTAKVGHDGWAVVEKRFNELQVDGVLLRSRFGKCIGMDGSDEFAVQLFDSLARKRGITKQVLTKDELKDFWEQLSDQGFDNRLQIFFDMVDKNADGRITEEEVKEIITLSASANKLSKLKERADEYTALIMEELDRDSLGYIELEDLKALLLQSPSQVVARSTTHSSKLSKALSMKLASNKDTGPFYHYWQEFMYFLEENWKRIWVMTLWLSICIGLFIWKFIQYRNRAVFHIMGYCVTTAKGAAETLKFNMALVLFPVCRNTITWIRSKTKIGAVVPFNDNINFHKVIAAGVAVGVVLHAGAHLTCDFPLLLHASDAAYEPMKPFFGDKRPPNYWWFVKGTEGWTGVVMVVLMTIAFVLAQPWFRRNKLKDSNPLKKMTGFNAFWFTHHLFVIVYALLIVHGTCLYLSRKWYKKTTWMYLAVPVLLYVSERILRLFRSHDAVRIQKVHTIPFLWFCLYISTCI</sequence>
<evidence type="ECO:0000256" key="7">
    <source>
        <dbReference type="ARBA" id="ARBA00022827"/>
    </source>
</evidence>
<dbReference type="GO" id="GO:0004601">
    <property type="term" value="F:peroxidase activity"/>
    <property type="evidence" value="ECO:0007669"/>
    <property type="project" value="UniProtKB-KW"/>
</dbReference>
<dbReference type="GO" id="GO:0050664">
    <property type="term" value="F:oxidoreductase activity, acting on NAD(P)H, oxygen as acceptor"/>
    <property type="evidence" value="ECO:0007669"/>
    <property type="project" value="InterPro"/>
</dbReference>
<dbReference type="GO" id="GO:0016020">
    <property type="term" value="C:membrane"/>
    <property type="evidence" value="ECO:0007669"/>
    <property type="project" value="UniProtKB-SubCell"/>
</dbReference>
<dbReference type="EMBL" id="CM000784">
    <property type="protein sequence ID" value="AQK91553.1"/>
    <property type="molecule type" value="Genomic_DNA"/>
</dbReference>
<evidence type="ECO:0000256" key="11">
    <source>
        <dbReference type="ARBA" id="ARBA00023002"/>
    </source>
</evidence>
<keyword evidence="4" id="KW-0285">Flavoprotein</keyword>
<dbReference type="AlphaFoldDB" id="A0A1D6FID1"/>
<feature type="transmembrane region" description="Helical" evidence="15">
    <location>
        <begin position="489"/>
        <end position="509"/>
    </location>
</feature>
<dbReference type="SUPFAM" id="SSF47473">
    <property type="entry name" value="EF-hand"/>
    <property type="match status" value="1"/>
</dbReference>
<feature type="domain" description="EF-hand" evidence="16">
    <location>
        <begin position="222"/>
        <end position="257"/>
    </location>
</feature>
<evidence type="ECO:0000256" key="13">
    <source>
        <dbReference type="SAM" id="Coils"/>
    </source>
</evidence>
<dbReference type="InterPro" id="IPR018247">
    <property type="entry name" value="EF_Hand_1_Ca_BS"/>
</dbReference>
<feature type="region of interest" description="Disordered" evidence="14">
    <location>
        <begin position="70"/>
        <end position="97"/>
    </location>
</feature>